<keyword evidence="2" id="KW-1185">Reference proteome</keyword>
<evidence type="ECO:0008006" key="3">
    <source>
        <dbReference type="Google" id="ProtNLM"/>
    </source>
</evidence>
<organism evidence="1 2">
    <name type="scientific">Actinomadura macrotermitis</name>
    <dbReference type="NCBI Taxonomy" id="2585200"/>
    <lineage>
        <taxon>Bacteria</taxon>
        <taxon>Bacillati</taxon>
        <taxon>Actinomycetota</taxon>
        <taxon>Actinomycetes</taxon>
        <taxon>Streptosporangiales</taxon>
        <taxon>Thermomonosporaceae</taxon>
        <taxon>Actinomadura</taxon>
    </lineage>
</organism>
<proteinExistence type="predicted"/>
<comment type="caution">
    <text evidence="1">The sequence shown here is derived from an EMBL/GenBank/DDBJ whole genome shotgun (WGS) entry which is preliminary data.</text>
</comment>
<dbReference type="AlphaFoldDB" id="A0A7K0BXK4"/>
<dbReference type="RefSeq" id="WP_153534262.1">
    <property type="nucleotide sequence ID" value="NZ_WEGH01000002.1"/>
</dbReference>
<sequence>MTGWNSNDLAAIEAAEELEVAPQRDDGTLRRPTPIWVVRDGDDLYVRSYRGPDGAWFRAARASGRGRISSGGVETDVSFVAAPDPELNDRIDAAYRIKYGHHSSTYVDPMVADPARRTTTKLQPR</sequence>
<gene>
    <name evidence="1" type="ORF">ACRB68_39980</name>
</gene>
<dbReference type="EMBL" id="WEGH01000002">
    <property type="protein sequence ID" value="MQY05918.1"/>
    <property type="molecule type" value="Genomic_DNA"/>
</dbReference>
<dbReference type="InterPro" id="IPR016888">
    <property type="entry name" value="UCP028498"/>
</dbReference>
<dbReference type="Proteomes" id="UP000487268">
    <property type="component" value="Unassembled WGS sequence"/>
</dbReference>
<evidence type="ECO:0000313" key="1">
    <source>
        <dbReference type="EMBL" id="MQY05918.1"/>
    </source>
</evidence>
<dbReference type="Pfam" id="PF10012">
    <property type="entry name" value="DUF2255"/>
    <property type="match status" value="1"/>
</dbReference>
<reference evidence="1 2" key="1">
    <citation type="submission" date="2019-10" db="EMBL/GenBank/DDBJ databases">
        <title>Actinomadura rubteroloni sp. nov. and Actinomadura macrotermitis sp. nov., isolated from the gut of fungus growing-termite Macrotermes natalensis.</title>
        <authorList>
            <person name="Benndorf R."/>
            <person name="Martin K."/>
            <person name="Kuefner M."/>
            <person name="De Beer W."/>
            <person name="Kaster A.-K."/>
            <person name="Vollmers J."/>
            <person name="Poulsen M."/>
            <person name="Beemelmanns C."/>
        </authorList>
    </citation>
    <scope>NUCLEOTIDE SEQUENCE [LARGE SCALE GENOMIC DNA]</scope>
    <source>
        <strain evidence="1 2">RB68</strain>
    </source>
</reference>
<protein>
    <recommendedName>
        <fullName evidence="3">DUF2255 family protein</fullName>
    </recommendedName>
</protein>
<evidence type="ECO:0000313" key="2">
    <source>
        <dbReference type="Proteomes" id="UP000487268"/>
    </source>
</evidence>
<dbReference type="OrthoDB" id="162563at2"/>
<name>A0A7K0BXK4_9ACTN</name>
<accession>A0A7K0BXK4</accession>